<feature type="repeat" description="Solcar" evidence="9">
    <location>
        <begin position="40"/>
        <end position="127"/>
    </location>
</feature>
<evidence type="ECO:0000256" key="3">
    <source>
        <dbReference type="ARBA" id="ARBA00022448"/>
    </source>
</evidence>
<dbReference type="GO" id="GO:0005743">
    <property type="term" value="C:mitochondrial inner membrane"/>
    <property type="evidence" value="ECO:0007669"/>
    <property type="project" value="UniProtKB-SubCell"/>
</dbReference>
<keyword evidence="8 9" id="KW-0472">Membrane</keyword>
<dbReference type="AlphaFoldDB" id="A0A7E4VHR8"/>
<dbReference type="PROSITE" id="PS50920">
    <property type="entry name" value="SOLCAR"/>
    <property type="match status" value="3"/>
</dbReference>
<organism evidence="11 12">
    <name type="scientific">Panagrellus redivivus</name>
    <name type="common">Microworm</name>
    <dbReference type="NCBI Taxonomy" id="6233"/>
    <lineage>
        <taxon>Eukaryota</taxon>
        <taxon>Metazoa</taxon>
        <taxon>Ecdysozoa</taxon>
        <taxon>Nematoda</taxon>
        <taxon>Chromadorea</taxon>
        <taxon>Rhabditida</taxon>
        <taxon>Tylenchina</taxon>
        <taxon>Panagrolaimomorpha</taxon>
        <taxon>Panagrolaimoidea</taxon>
        <taxon>Panagrolaimidae</taxon>
        <taxon>Panagrellus</taxon>
    </lineage>
</organism>
<evidence type="ECO:0000256" key="8">
    <source>
        <dbReference type="ARBA" id="ARBA00023136"/>
    </source>
</evidence>
<dbReference type="WBParaSite" id="Pan_g20646.t1">
    <property type="protein sequence ID" value="Pan_g20646.t1"/>
    <property type="gene ID" value="Pan_g20646"/>
</dbReference>
<dbReference type="Pfam" id="PF00153">
    <property type="entry name" value="Mito_carr"/>
    <property type="match status" value="3"/>
</dbReference>
<dbReference type="Gene3D" id="1.50.40.10">
    <property type="entry name" value="Mitochondrial carrier domain"/>
    <property type="match status" value="1"/>
</dbReference>
<feature type="repeat" description="Solcar" evidence="9">
    <location>
        <begin position="230"/>
        <end position="316"/>
    </location>
</feature>
<dbReference type="InterPro" id="IPR002067">
    <property type="entry name" value="MCP"/>
</dbReference>
<dbReference type="PRINTS" id="PR00928">
    <property type="entry name" value="GRAVESDC"/>
</dbReference>
<keyword evidence="3 10" id="KW-0813">Transport</keyword>
<feature type="repeat" description="Solcar" evidence="9">
    <location>
        <begin position="136"/>
        <end position="221"/>
    </location>
</feature>
<accession>A0A7E4VHR8</accession>
<reference evidence="12" key="2">
    <citation type="submission" date="2020-10" db="UniProtKB">
        <authorList>
            <consortium name="WormBaseParasite"/>
        </authorList>
    </citation>
    <scope>IDENTIFICATION</scope>
</reference>
<keyword evidence="6" id="KW-0999">Mitochondrion inner membrane</keyword>
<sequence length="324" mass="35495">MAALTATSSSVPRSTTHQIAEIPAPAATSADGKAVPNRLYGTFANFTAGAIAGSVAKTTIAPLDRTKINFQVSRSKRYSFKAALKFVKLTYQQTGFLSLYRGNSATLVRVAPYAAIQFAAHEEYKKWLKVDTVGHSTPVRRFFAGSFAAMTATCFTYPLDTAKALLSVSSKAEYPTLFAVFTKTYAERGFVTFYRGLYPTLAGVLPYAGSSFFTYESLKIVYREETGKEPSAFGRLICGATAGLIGQTSSYPLDIVRRRMQTGRVPRTQGIIFTLVQIYKHEGIRNGLYKGLSMNWIKGPISVGVSFTTFDTVSVFLRWASEHS</sequence>
<dbReference type="SUPFAM" id="SSF103506">
    <property type="entry name" value="Mitochondrial carrier"/>
    <property type="match status" value="1"/>
</dbReference>
<evidence type="ECO:0000256" key="2">
    <source>
        <dbReference type="ARBA" id="ARBA00006375"/>
    </source>
</evidence>
<evidence type="ECO:0000256" key="5">
    <source>
        <dbReference type="ARBA" id="ARBA00022737"/>
    </source>
</evidence>
<name>A0A7E4VHR8_PANRE</name>
<reference evidence="11" key="1">
    <citation type="journal article" date="2013" name="Genetics">
        <title>The draft genome and transcriptome of Panagrellus redivivus are shaped by the harsh demands of a free-living lifestyle.</title>
        <authorList>
            <person name="Srinivasan J."/>
            <person name="Dillman A.R."/>
            <person name="Macchietto M.G."/>
            <person name="Heikkinen L."/>
            <person name="Lakso M."/>
            <person name="Fracchia K.M."/>
            <person name="Antoshechkin I."/>
            <person name="Mortazavi A."/>
            <person name="Wong G."/>
            <person name="Sternberg P.W."/>
        </authorList>
    </citation>
    <scope>NUCLEOTIDE SEQUENCE [LARGE SCALE GENOMIC DNA]</scope>
    <source>
        <strain evidence="11">MT8872</strain>
    </source>
</reference>
<evidence type="ECO:0000256" key="9">
    <source>
        <dbReference type="PROSITE-ProRule" id="PRU00282"/>
    </source>
</evidence>
<keyword evidence="4 9" id="KW-0812">Transmembrane</keyword>
<comment type="subcellular location">
    <subcellularLocation>
        <location evidence="1">Mitochondrion inner membrane</location>
        <topology evidence="1">Multi-pass membrane protein</topology>
    </subcellularLocation>
</comment>
<dbReference type="InterPro" id="IPR023395">
    <property type="entry name" value="MCP_dom_sf"/>
</dbReference>
<proteinExistence type="inferred from homology"/>
<dbReference type="InterPro" id="IPR018108">
    <property type="entry name" value="MCP_transmembrane"/>
</dbReference>
<dbReference type="Proteomes" id="UP000492821">
    <property type="component" value="Unassembled WGS sequence"/>
</dbReference>
<dbReference type="PRINTS" id="PR00926">
    <property type="entry name" value="MITOCARRIER"/>
</dbReference>
<dbReference type="PANTHER" id="PTHR24089">
    <property type="entry name" value="SOLUTE CARRIER FAMILY 25"/>
    <property type="match status" value="1"/>
</dbReference>
<evidence type="ECO:0000256" key="4">
    <source>
        <dbReference type="ARBA" id="ARBA00022692"/>
    </source>
</evidence>
<keyword evidence="5" id="KW-0677">Repeat</keyword>
<protein>
    <submittedName>
        <fullName evidence="12">Mitochondrial coenzyme A transporter SLC25A42</fullName>
    </submittedName>
</protein>
<comment type="similarity">
    <text evidence="2 10">Belongs to the mitochondrial carrier (TC 2.A.29) family.</text>
</comment>
<keyword evidence="11" id="KW-1185">Reference proteome</keyword>
<evidence type="ECO:0000256" key="10">
    <source>
        <dbReference type="RuleBase" id="RU000488"/>
    </source>
</evidence>
<evidence type="ECO:0000313" key="11">
    <source>
        <dbReference type="Proteomes" id="UP000492821"/>
    </source>
</evidence>
<dbReference type="InterPro" id="IPR002167">
    <property type="entry name" value="GDC-like"/>
</dbReference>
<keyword evidence="7" id="KW-0496">Mitochondrion</keyword>
<evidence type="ECO:0000256" key="6">
    <source>
        <dbReference type="ARBA" id="ARBA00022792"/>
    </source>
</evidence>
<evidence type="ECO:0000256" key="7">
    <source>
        <dbReference type="ARBA" id="ARBA00023128"/>
    </source>
</evidence>
<evidence type="ECO:0000256" key="1">
    <source>
        <dbReference type="ARBA" id="ARBA00004448"/>
    </source>
</evidence>
<dbReference type="GO" id="GO:0055085">
    <property type="term" value="P:transmembrane transport"/>
    <property type="evidence" value="ECO:0007669"/>
    <property type="project" value="InterPro"/>
</dbReference>
<evidence type="ECO:0000313" key="12">
    <source>
        <dbReference type="WBParaSite" id="Pan_g20646.t1"/>
    </source>
</evidence>